<feature type="compositionally biased region" description="Pro residues" evidence="1">
    <location>
        <begin position="337"/>
        <end position="348"/>
    </location>
</feature>
<dbReference type="Proteomes" id="UP000765509">
    <property type="component" value="Unassembled WGS sequence"/>
</dbReference>
<feature type="compositionally biased region" description="Polar residues" evidence="1">
    <location>
        <begin position="72"/>
        <end position="92"/>
    </location>
</feature>
<gene>
    <name evidence="3" type="ORF">O181_003628</name>
</gene>
<keyword evidence="2" id="KW-1133">Transmembrane helix</keyword>
<feature type="region of interest" description="Disordered" evidence="1">
    <location>
        <begin position="319"/>
        <end position="372"/>
    </location>
</feature>
<keyword evidence="2" id="KW-0812">Transmembrane</keyword>
<reference evidence="3" key="1">
    <citation type="submission" date="2021-03" db="EMBL/GenBank/DDBJ databases">
        <title>Draft genome sequence of rust myrtle Austropuccinia psidii MF-1, a brazilian biotype.</title>
        <authorList>
            <person name="Quecine M.C."/>
            <person name="Pachon D.M.R."/>
            <person name="Bonatelli M.L."/>
            <person name="Correr F.H."/>
            <person name="Franceschini L.M."/>
            <person name="Leite T.F."/>
            <person name="Margarido G.R.A."/>
            <person name="Almeida C.A."/>
            <person name="Ferrarezi J.A."/>
            <person name="Labate C.A."/>
        </authorList>
    </citation>
    <scope>NUCLEOTIDE SEQUENCE</scope>
    <source>
        <strain evidence="3">MF-1</strain>
    </source>
</reference>
<dbReference type="AlphaFoldDB" id="A0A9Q3GDR4"/>
<evidence type="ECO:0000256" key="1">
    <source>
        <dbReference type="SAM" id="MobiDB-lite"/>
    </source>
</evidence>
<protein>
    <submittedName>
        <fullName evidence="3">Uncharacterized protein</fullName>
    </submittedName>
</protein>
<accession>A0A9Q3GDR4</accession>
<name>A0A9Q3GDR4_9BASI</name>
<dbReference type="EMBL" id="AVOT02000654">
    <property type="protein sequence ID" value="MBW0463913.1"/>
    <property type="molecule type" value="Genomic_DNA"/>
</dbReference>
<feature type="region of interest" description="Disordered" evidence="1">
    <location>
        <begin position="66"/>
        <end position="103"/>
    </location>
</feature>
<keyword evidence="2" id="KW-0472">Membrane</keyword>
<feature type="compositionally biased region" description="Low complexity" evidence="1">
    <location>
        <begin position="94"/>
        <end position="103"/>
    </location>
</feature>
<feature type="compositionally biased region" description="Polar residues" evidence="1">
    <location>
        <begin position="319"/>
        <end position="336"/>
    </location>
</feature>
<sequence>MEVVIVDPPSNRPGIVNSATEPYLGGEVVAGQPLQGNFFPTPTINPPQTDIDNQGPLDFPVAAIPLQPTPVPQGTSSNFQPSSPTVFSSTLAGQLKPSSSPKPALPAQIPTGVSLSAGKIAAITVGLVSLTILISLLCWYLRRRFRDQKAQRRRQTESFCQNPIIHTLLISNQHSSSNDLRREPNHAFLSLPAPHLKNSISRPILRHSPSILINDFDRRIIPPINMETRRAMDHTVSFGTGTSNSSTIFSPVEGLRNPPDGTMKESWIRSSLNLPKYTATKAEHKKVQVDTAASISSRGFTYFPRSGDLEKISWKQTPSINQSSAENATHFPNQTPHLPPRFSPPKVPGPILSRPRPLGAQKTKSRARNTTRSTFIECGSTVASTFYNTYYAPKSAKRFQANELCNGFVQKNPEKMETKKSEIKQSTQFREQRLTRLSDLSTDVPDPYAHSVRPPVTPPVPNLENVVLHGQPT</sequence>
<proteinExistence type="predicted"/>
<feature type="region of interest" description="Disordered" evidence="1">
    <location>
        <begin position="441"/>
        <end position="461"/>
    </location>
</feature>
<comment type="caution">
    <text evidence="3">The sequence shown here is derived from an EMBL/GenBank/DDBJ whole genome shotgun (WGS) entry which is preliminary data.</text>
</comment>
<organism evidence="3 4">
    <name type="scientific">Austropuccinia psidii MF-1</name>
    <dbReference type="NCBI Taxonomy" id="1389203"/>
    <lineage>
        <taxon>Eukaryota</taxon>
        <taxon>Fungi</taxon>
        <taxon>Dikarya</taxon>
        <taxon>Basidiomycota</taxon>
        <taxon>Pucciniomycotina</taxon>
        <taxon>Pucciniomycetes</taxon>
        <taxon>Pucciniales</taxon>
        <taxon>Sphaerophragmiaceae</taxon>
        <taxon>Austropuccinia</taxon>
    </lineage>
</organism>
<evidence type="ECO:0000313" key="4">
    <source>
        <dbReference type="Proteomes" id="UP000765509"/>
    </source>
</evidence>
<keyword evidence="4" id="KW-1185">Reference proteome</keyword>
<feature type="transmembrane region" description="Helical" evidence="2">
    <location>
        <begin position="120"/>
        <end position="141"/>
    </location>
</feature>
<evidence type="ECO:0000256" key="2">
    <source>
        <dbReference type="SAM" id="Phobius"/>
    </source>
</evidence>
<evidence type="ECO:0000313" key="3">
    <source>
        <dbReference type="EMBL" id="MBW0463913.1"/>
    </source>
</evidence>